<sequence length="345" mass="38212">MVTPFPTGKHPTATASSCKNAANVIIVLLILALLQVYNNNELAIASAVKEAHLRCNRDGKIFSGEESGYENVGSKHECCVQCTTPRKQCCLVCSDVAPLREHDLLMASMEGLTHHVMETFQSGNHTAEVKQSHGFLKERAWEGNSHIGNRPAQATFYYDWVRSIQRTDNVHRVCEIGMNGGHSAVIFLAGLYASQKNSGIHLTMFDLSAFEYSKTVEKYINVLYPGMFTLHAGNSRVTVPKWTEEYAKNGVYCDVFSVDGDHTYEGALIDITNAAKATRKGGNLILDDMNPNGVTRKAFDEVVRDGILGDVRCVEDVEIRVGYDNRIDETNARELKISWCTATVI</sequence>
<gene>
    <name evidence="1" type="ORF">ACHAWO_006556</name>
</gene>
<evidence type="ECO:0000313" key="2">
    <source>
        <dbReference type="Proteomes" id="UP001530400"/>
    </source>
</evidence>
<reference evidence="1 2" key="1">
    <citation type="submission" date="2024-10" db="EMBL/GenBank/DDBJ databases">
        <title>Updated reference genomes for cyclostephanoid diatoms.</title>
        <authorList>
            <person name="Roberts W.R."/>
            <person name="Alverson A.J."/>
        </authorList>
    </citation>
    <scope>NUCLEOTIDE SEQUENCE [LARGE SCALE GENOMIC DNA]</scope>
    <source>
        <strain evidence="1 2">AJA010-31</strain>
    </source>
</reference>
<evidence type="ECO:0008006" key="3">
    <source>
        <dbReference type="Google" id="ProtNLM"/>
    </source>
</evidence>
<protein>
    <recommendedName>
        <fullName evidence="3">Class I SAM-dependent methyltransferase</fullName>
    </recommendedName>
</protein>
<dbReference type="Pfam" id="PF13578">
    <property type="entry name" value="Methyltransf_24"/>
    <property type="match status" value="1"/>
</dbReference>
<evidence type="ECO:0000313" key="1">
    <source>
        <dbReference type="EMBL" id="KAL3770732.1"/>
    </source>
</evidence>
<dbReference type="InterPro" id="IPR029063">
    <property type="entry name" value="SAM-dependent_MTases_sf"/>
</dbReference>
<dbReference type="AlphaFoldDB" id="A0ABD3N4J9"/>
<accession>A0ABD3N4J9</accession>
<keyword evidence="2" id="KW-1185">Reference proteome</keyword>
<dbReference type="Gene3D" id="3.40.50.150">
    <property type="entry name" value="Vaccinia Virus protein VP39"/>
    <property type="match status" value="1"/>
</dbReference>
<comment type="caution">
    <text evidence="1">The sequence shown here is derived from an EMBL/GenBank/DDBJ whole genome shotgun (WGS) entry which is preliminary data.</text>
</comment>
<dbReference type="Proteomes" id="UP001530400">
    <property type="component" value="Unassembled WGS sequence"/>
</dbReference>
<organism evidence="1 2">
    <name type="scientific">Cyclotella atomus</name>
    <dbReference type="NCBI Taxonomy" id="382360"/>
    <lineage>
        <taxon>Eukaryota</taxon>
        <taxon>Sar</taxon>
        <taxon>Stramenopiles</taxon>
        <taxon>Ochrophyta</taxon>
        <taxon>Bacillariophyta</taxon>
        <taxon>Coscinodiscophyceae</taxon>
        <taxon>Thalassiosirophycidae</taxon>
        <taxon>Stephanodiscales</taxon>
        <taxon>Stephanodiscaceae</taxon>
        <taxon>Cyclotella</taxon>
    </lineage>
</organism>
<dbReference type="SUPFAM" id="SSF53335">
    <property type="entry name" value="S-adenosyl-L-methionine-dependent methyltransferases"/>
    <property type="match status" value="1"/>
</dbReference>
<name>A0ABD3N4J9_9STRA</name>
<proteinExistence type="predicted"/>
<dbReference type="EMBL" id="JALLPJ020001302">
    <property type="protein sequence ID" value="KAL3770732.1"/>
    <property type="molecule type" value="Genomic_DNA"/>
</dbReference>